<name>A0A9X4BJ69_9GAMM</name>
<protein>
    <submittedName>
        <fullName evidence="2">DUF6491 family protein</fullName>
    </submittedName>
</protein>
<accession>A0A9X4BJ69</accession>
<feature type="chain" id="PRO_5040856274" evidence="1">
    <location>
        <begin position="19"/>
        <end position="123"/>
    </location>
</feature>
<sequence>MKTLVIALLALVAAPARASERLPYAQCLRPDRVGEWYATGADGLVLRADRYYYRVTMASAQCPRFGKGAALHFRLNNALDRACGDANEAIVGDDGVPCPIARIDVIDKEAFRDAERAARDAKK</sequence>
<reference evidence="2" key="1">
    <citation type="submission" date="2023-02" db="EMBL/GenBank/DDBJ databases">
        <title>Tahibacter soli sp. nov. isolated from soil.</title>
        <authorList>
            <person name="Baek J.H."/>
            <person name="Lee J.K."/>
            <person name="Choi D.G."/>
            <person name="Jeon C.O."/>
        </authorList>
    </citation>
    <scope>NUCLEOTIDE SEQUENCE</scope>
    <source>
        <strain evidence="2">BL</strain>
    </source>
</reference>
<dbReference type="EMBL" id="JAOVZO020000003">
    <property type="protein sequence ID" value="MDC8011849.1"/>
    <property type="molecule type" value="Genomic_DNA"/>
</dbReference>
<dbReference type="Proteomes" id="UP001139971">
    <property type="component" value="Unassembled WGS sequence"/>
</dbReference>
<gene>
    <name evidence="2" type="ORF">OD750_004740</name>
</gene>
<comment type="caution">
    <text evidence="2">The sequence shown here is derived from an EMBL/GenBank/DDBJ whole genome shotgun (WGS) entry which is preliminary data.</text>
</comment>
<feature type="signal peptide" evidence="1">
    <location>
        <begin position="1"/>
        <end position="18"/>
    </location>
</feature>
<evidence type="ECO:0000313" key="3">
    <source>
        <dbReference type="Proteomes" id="UP001139971"/>
    </source>
</evidence>
<dbReference type="AlphaFoldDB" id="A0A9X4BJ69"/>
<organism evidence="2 3">
    <name type="scientific">Tahibacter soli</name>
    <dbReference type="NCBI Taxonomy" id="2983605"/>
    <lineage>
        <taxon>Bacteria</taxon>
        <taxon>Pseudomonadati</taxon>
        <taxon>Pseudomonadota</taxon>
        <taxon>Gammaproteobacteria</taxon>
        <taxon>Lysobacterales</taxon>
        <taxon>Rhodanobacteraceae</taxon>
        <taxon>Tahibacter</taxon>
    </lineage>
</organism>
<keyword evidence="3" id="KW-1185">Reference proteome</keyword>
<keyword evidence="1" id="KW-0732">Signal</keyword>
<evidence type="ECO:0000313" key="2">
    <source>
        <dbReference type="EMBL" id="MDC8011849.1"/>
    </source>
</evidence>
<dbReference type="RefSeq" id="WP_263543119.1">
    <property type="nucleotide sequence ID" value="NZ_JAOVZO020000003.1"/>
</dbReference>
<proteinExistence type="predicted"/>
<dbReference type="Pfam" id="PF20101">
    <property type="entry name" value="DUF6491"/>
    <property type="match status" value="1"/>
</dbReference>
<dbReference type="InterPro" id="IPR045500">
    <property type="entry name" value="DUF6491"/>
</dbReference>
<evidence type="ECO:0000256" key="1">
    <source>
        <dbReference type="SAM" id="SignalP"/>
    </source>
</evidence>